<dbReference type="PANTHER" id="PTHR33619">
    <property type="entry name" value="POLYSACCHARIDE EXPORT PROTEIN GFCE-RELATED"/>
    <property type="match status" value="1"/>
</dbReference>
<dbReference type="AlphaFoldDB" id="A0A3B0UA07"/>
<sequence length="309" mass="33907">TENIQLGDLIIQAGGILESASMAHIDIARRIIDTTSAKQRTNQLAQTFRFPIGKDLKLADSVKNFKLFPFDHIFIRKSFSYTPQLLVSIGGEVNFPGKYTIETRNERVSDLIRQAGNITPQAFVKGASLIRKRTSHLLHQKAIETVNAANDARKNKIITSNSNYNVIGLDLEKILNHPGSAADLILRPGDSIRVLRKSQTVEVQGAVYRPNVIPFVEGWTLQQYISNAGGFTKDAIRRNIYVIYANGSVKKTSSFIGVNYPKIEPGAEIIVPLKPKKSARLSAATAIGLSTALASLSLMIVTIAKTIKP</sequence>
<evidence type="ECO:0000313" key="3">
    <source>
        <dbReference type="EMBL" id="VAW27871.1"/>
    </source>
</evidence>
<keyword evidence="1" id="KW-0812">Transmembrane</keyword>
<dbReference type="PANTHER" id="PTHR33619:SF3">
    <property type="entry name" value="POLYSACCHARIDE EXPORT PROTEIN GFCE-RELATED"/>
    <property type="match status" value="1"/>
</dbReference>
<feature type="transmembrane region" description="Helical" evidence="1">
    <location>
        <begin position="281"/>
        <end position="304"/>
    </location>
</feature>
<evidence type="ECO:0000256" key="1">
    <source>
        <dbReference type="SAM" id="Phobius"/>
    </source>
</evidence>
<dbReference type="Pfam" id="PF10531">
    <property type="entry name" value="SLBB"/>
    <property type="match status" value="2"/>
</dbReference>
<feature type="domain" description="Soluble ligand binding" evidence="2">
    <location>
        <begin position="201"/>
        <end position="247"/>
    </location>
</feature>
<keyword evidence="1" id="KW-0472">Membrane</keyword>
<dbReference type="InterPro" id="IPR049712">
    <property type="entry name" value="Poly_export"/>
</dbReference>
<dbReference type="InterPro" id="IPR019554">
    <property type="entry name" value="Soluble_ligand-bd"/>
</dbReference>
<dbReference type="Gene3D" id="3.10.560.10">
    <property type="entry name" value="Outer membrane lipoprotein wza domain like"/>
    <property type="match status" value="3"/>
</dbReference>
<accession>A0A3B0UA07</accession>
<dbReference type="GO" id="GO:0015159">
    <property type="term" value="F:polysaccharide transmembrane transporter activity"/>
    <property type="evidence" value="ECO:0007669"/>
    <property type="project" value="InterPro"/>
</dbReference>
<evidence type="ECO:0000259" key="2">
    <source>
        <dbReference type="Pfam" id="PF10531"/>
    </source>
</evidence>
<dbReference type="EMBL" id="UOET01000168">
    <property type="protein sequence ID" value="VAW27871.1"/>
    <property type="molecule type" value="Genomic_DNA"/>
</dbReference>
<reference evidence="3" key="1">
    <citation type="submission" date="2018-06" db="EMBL/GenBank/DDBJ databases">
        <authorList>
            <person name="Zhirakovskaya E."/>
        </authorList>
    </citation>
    <scope>NUCLEOTIDE SEQUENCE</scope>
</reference>
<gene>
    <name evidence="3" type="ORF">MNBD_BACTEROID07-540</name>
</gene>
<feature type="domain" description="Soluble ligand binding" evidence="2">
    <location>
        <begin position="87"/>
        <end position="132"/>
    </location>
</feature>
<protein>
    <submittedName>
        <fullName evidence="3">Putative polysialic acid transport protein</fullName>
    </submittedName>
</protein>
<organism evidence="3">
    <name type="scientific">hydrothermal vent metagenome</name>
    <dbReference type="NCBI Taxonomy" id="652676"/>
    <lineage>
        <taxon>unclassified sequences</taxon>
        <taxon>metagenomes</taxon>
        <taxon>ecological metagenomes</taxon>
    </lineage>
</organism>
<name>A0A3B0UA07_9ZZZZ</name>
<proteinExistence type="predicted"/>
<feature type="non-terminal residue" evidence="3">
    <location>
        <position position="1"/>
    </location>
</feature>
<keyword evidence="1" id="KW-1133">Transmembrane helix</keyword>